<name>A0A5N4A7Q1_PHOPY</name>
<comment type="caution">
    <text evidence="1">The sequence shown here is derived from an EMBL/GenBank/DDBJ whole genome shotgun (WGS) entry which is preliminary data.</text>
</comment>
<dbReference type="AlphaFoldDB" id="A0A5N4A7Q1"/>
<accession>A0A5N4A7Q1</accession>
<sequence length="127" mass="15216">MTQFCRFWLVVEDICQWCHLRFQAKGIFSYSLYPELGRNFLLIQDRKRKLQYFLVAFHQLNAYVRYFPNSAVSVNFTLRRRLDYDGKINKILLQSEATTLIFHESLALPDFARIYIGRSVLKDNLRI</sequence>
<dbReference type="EMBL" id="VVIM01000009">
    <property type="protein sequence ID" value="KAB0793278.1"/>
    <property type="molecule type" value="Genomic_DNA"/>
</dbReference>
<keyword evidence="2" id="KW-1185">Reference proteome</keyword>
<reference evidence="1 2" key="1">
    <citation type="journal article" date="2018" name="Elife">
        <title>Firefly genomes illuminate parallel origins of bioluminescence in beetles.</title>
        <authorList>
            <person name="Fallon T.R."/>
            <person name="Lower S.E."/>
            <person name="Chang C.H."/>
            <person name="Bessho-Uehara M."/>
            <person name="Martin G.J."/>
            <person name="Bewick A.J."/>
            <person name="Behringer M."/>
            <person name="Debat H.J."/>
            <person name="Wong I."/>
            <person name="Day J.C."/>
            <person name="Suvorov A."/>
            <person name="Silva C.J."/>
            <person name="Stanger-Hall K.F."/>
            <person name="Hall D.W."/>
            <person name="Schmitz R.J."/>
            <person name="Nelson D.R."/>
            <person name="Lewis S.M."/>
            <person name="Shigenobu S."/>
            <person name="Bybee S.M."/>
            <person name="Larracuente A.M."/>
            <person name="Oba Y."/>
            <person name="Weng J.K."/>
        </authorList>
    </citation>
    <scope>NUCLEOTIDE SEQUENCE [LARGE SCALE GENOMIC DNA]</scope>
    <source>
        <strain evidence="1">1611_PpyrPB1</strain>
        <tissue evidence="1">Whole body</tissue>
    </source>
</reference>
<organism evidence="1 2">
    <name type="scientific">Photinus pyralis</name>
    <name type="common">Common eastern firefly</name>
    <name type="synonym">Lampyris pyralis</name>
    <dbReference type="NCBI Taxonomy" id="7054"/>
    <lineage>
        <taxon>Eukaryota</taxon>
        <taxon>Metazoa</taxon>
        <taxon>Ecdysozoa</taxon>
        <taxon>Arthropoda</taxon>
        <taxon>Hexapoda</taxon>
        <taxon>Insecta</taxon>
        <taxon>Pterygota</taxon>
        <taxon>Neoptera</taxon>
        <taxon>Endopterygota</taxon>
        <taxon>Coleoptera</taxon>
        <taxon>Polyphaga</taxon>
        <taxon>Elateriformia</taxon>
        <taxon>Elateroidea</taxon>
        <taxon>Lampyridae</taxon>
        <taxon>Lampyrinae</taxon>
        <taxon>Photinus</taxon>
    </lineage>
</organism>
<protein>
    <submittedName>
        <fullName evidence="1">Uncharacterized protein</fullName>
    </submittedName>
</protein>
<evidence type="ECO:0000313" key="2">
    <source>
        <dbReference type="Proteomes" id="UP000327044"/>
    </source>
</evidence>
<evidence type="ECO:0000313" key="1">
    <source>
        <dbReference type="EMBL" id="KAB0793278.1"/>
    </source>
</evidence>
<dbReference type="InParanoid" id="A0A5N4A7Q1"/>
<proteinExistence type="predicted"/>
<dbReference type="Proteomes" id="UP000327044">
    <property type="component" value="Unassembled WGS sequence"/>
</dbReference>
<gene>
    <name evidence="1" type="ORF">PPYR_12898</name>
</gene>